<accession>A0A346XSW4</accession>
<dbReference type="KEGG" id="euz:DVS28_a0609"/>
<evidence type="ECO:0000313" key="1">
    <source>
        <dbReference type="EMBL" id="AXV05311.1"/>
    </source>
</evidence>
<gene>
    <name evidence="1" type="ORF">DVS28_a0609</name>
</gene>
<evidence type="ECO:0000313" key="2">
    <source>
        <dbReference type="Proteomes" id="UP000264006"/>
    </source>
</evidence>
<proteinExistence type="predicted"/>
<dbReference type="EMBL" id="CP031165">
    <property type="protein sequence ID" value="AXV05311.1"/>
    <property type="molecule type" value="Genomic_DNA"/>
</dbReference>
<dbReference type="Proteomes" id="UP000264006">
    <property type="component" value="Chromosome"/>
</dbReference>
<organism evidence="1 2">
    <name type="scientific">Euzebya pacifica</name>
    <dbReference type="NCBI Taxonomy" id="1608957"/>
    <lineage>
        <taxon>Bacteria</taxon>
        <taxon>Bacillati</taxon>
        <taxon>Actinomycetota</taxon>
        <taxon>Nitriliruptoria</taxon>
        <taxon>Euzebyales</taxon>
    </lineage>
</organism>
<dbReference type="AlphaFoldDB" id="A0A346XSW4"/>
<keyword evidence="2" id="KW-1185">Reference proteome</keyword>
<name>A0A346XSW4_9ACTN</name>
<reference evidence="1 2" key="1">
    <citation type="submission" date="2018-09" db="EMBL/GenBank/DDBJ databases">
        <title>Complete genome sequence of Euzebya sp. DY32-46 isolated from seawater of Pacific Ocean.</title>
        <authorList>
            <person name="Xu L."/>
            <person name="Wu Y.-H."/>
            <person name="Xu X.-W."/>
        </authorList>
    </citation>
    <scope>NUCLEOTIDE SEQUENCE [LARGE SCALE GENOMIC DNA]</scope>
    <source>
        <strain evidence="1 2">DY32-46</strain>
    </source>
</reference>
<sequence length="44" mass="4733">MAFLRIEDGWADGLQSLTRGCDTAHPGRLARLWTGDPTPNAAPP</sequence>
<protein>
    <submittedName>
        <fullName evidence="1">Uncharacterized protein</fullName>
    </submittedName>
</protein>